<protein>
    <recommendedName>
        <fullName evidence="5">Lipoprotein</fullName>
    </recommendedName>
</protein>
<feature type="chain" id="PRO_5038443218" description="Lipoprotein" evidence="2">
    <location>
        <begin position="19"/>
        <end position="160"/>
    </location>
</feature>
<evidence type="ECO:0008006" key="5">
    <source>
        <dbReference type="Google" id="ProtNLM"/>
    </source>
</evidence>
<dbReference type="Pfam" id="PF19671">
    <property type="entry name" value="DUF6174"/>
    <property type="match status" value="1"/>
</dbReference>
<name>A0A4S8NMV3_9ACTN</name>
<feature type="signal peptide" evidence="2">
    <location>
        <begin position="1"/>
        <end position="18"/>
    </location>
</feature>
<evidence type="ECO:0000256" key="2">
    <source>
        <dbReference type="SAM" id="SignalP"/>
    </source>
</evidence>
<reference evidence="3 4" key="1">
    <citation type="journal article" date="2009" name="Int. J. Syst. Evol. Microbiol.">
        <title>Nocardioides caeni sp. nov., isolated from wastewater.</title>
        <authorList>
            <person name="Yoon J.H."/>
            <person name="Kang S.J."/>
            <person name="Park S."/>
            <person name="Kim W."/>
            <person name="Oh T.K."/>
        </authorList>
    </citation>
    <scope>NUCLEOTIDE SEQUENCE [LARGE SCALE GENOMIC DNA]</scope>
    <source>
        <strain evidence="3 4">DSM 23134</strain>
    </source>
</reference>
<keyword evidence="2" id="KW-0732">Signal</keyword>
<keyword evidence="4" id="KW-1185">Reference proteome</keyword>
<sequence length="160" mass="16246">MRCFHAALLAPVTLLALAACSSGDDSASDATTPSADPTGSTSTTGASSAFTEFAPTDYTYRLRVLCYCPQTGPVDVTVVDGAVSTAVIAGGPTKGKDAPDFARLTINDILDAADEAEAGDGSADVTWPSGSDHPTSVAIDRIAGAIDDEVTYTIRAVQVS</sequence>
<dbReference type="EMBL" id="STGW01000001">
    <property type="protein sequence ID" value="THV18188.1"/>
    <property type="molecule type" value="Genomic_DNA"/>
</dbReference>
<dbReference type="InterPro" id="IPR046172">
    <property type="entry name" value="DUF6174"/>
</dbReference>
<comment type="caution">
    <text evidence="3">The sequence shown here is derived from an EMBL/GenBank/DDBJ whole genome shotgun (WGS) entry which is preliminary data.</text>
</comment>
<feature type="region of interest" description="Disordered" evidence="1">
    <location>
        <begin position="26"/>
        <end position="47"/>
    </location>
</feature>
<dbReference type="RefSeq" id="WP_136560904.1">
    <property type="nucleotide sequence ID" value="NZ_BAABLS010000002.1"/>
</dbReference>
<organism evidence="3 4">
    <name type="scientific">Nocardioides caeni</name>
    <dbReference type="NCBI Taxonomy" id="574700"/>
    <lineage>
        <taxon>Bacteria</taxon>
        <taxon>Bacillati</taxon>
        <taxon>Actinomycetota</taxon>
        <taxon>Actinomycetes</taxon>
        <taxon>Propionibacteriales</taxon>
        <taxon>Nocardioidaceae</taxon>
        <taxon>Nocardioides</taxon>
    </lineage>
</organism>
<evidence type="ECO:0000313" key="3">
    <source>
        <dbReference type="EMBL" id="THV18188.1"/>
    </source>
</evidence>
<dbReference type="OrthoDB" id="3788332at2"/>
<accession>A0A4S8NMV3</accession>
<gene>
    <name evidence="3" type="ORF">E9934_00620</name>
</gene>
<dbReference type="Proteomes" id="UP000307087">
    <property type="component" value="Unassembled WGS sequence"/>
</dbReference>
<dbReference type="PROSITE" id="PS51257">
    <property type="entry name" value="PROKAR_LIPOPROTEIN"/>
    <property type="match status" value="1"/>
</dbReference>
<dbReference type="AlphaFoldDB" id="A0A4S8NMV3"/>
<proteinExistence type="predicted"/>
<evidence type="ECO:0000313" key="4">
    <source>
        <dbReference type="Proteomes" id="UP000307087"/>
    </source>
</evidence>
<evidence type="ECO:0000256" key="1">
    <source>
        <dbReference type="SAM" id="MobiDB-lite"/>
    </source>
</evidence>